<evidence type="ECO:0000313" key="10">
    <source>
        <dbReference type="Proteomes" id="UP000249723"/>
    </source>
</evidence>
<evidence type="ECO:0000256" key="8">
    <source>
        <dbReference type="RuleBase" id="RU363111"/>
    </source>
</evidence>
<dbReference type="GO" id="GO:0000139">
    <property type="term" value="C:Golgi membrane"/>
    <property type="evidence" value="ECO:0007669"/>
    <property type="project" value="UniProtKB-SubCell"/>
</dbReference>
<keyword evidence="10" id="KW-1185">Reference proteome</keyword>
<gene>
    <name evidence="9" type="ORF">BZ3500_MVSOF-1268-A1-R1_CHR8-2G10139</name>
</gene>
<evidence type="ECO:0000256" key="1">
    <source>
        <dbReference type="ARBA" id="ARBA00004141"/>
    </source>
</evidence>
<dbReference type="InterPro" id="IPR011691">
    <property type="entry name" value="Vesicle_transpt_SFT2"/>
</dbReference>
<proteinExistence type="inferred from homology"/>
<dbReference type="OrthoDB" id="73614at2759"/>
<evidence type="ECO:0000313" key="9">
    <source>
        <dbReference type="EMBL" id="SCZ96357.1"/>
    </source>
</evidence>
<organism evidence="9 10">
    <name type="scientific">Microbotryum saponariae</name>
    <dbReference type="NCBI Taxonomy" id="289078"/>
    <lineage>
        <taxon>Eukaryota</taxon>
        <taxon>Fungi</taxon>
        <taxon>Dikarya</taxon>
        <taxon>Basidiomycota</taxon>
        <taxon>Pucciniomycotina</taxon>
        <taxon>Microbotryomycetes</taxon>
        <taxon>Microbotryales</taxon>
        <taxon>Microbotryaceae</taxon>
        <taxon>Microbotryum</taxon>
    </lineage>
</organism>
<evidence type="ECO:0000256" key="2">
    <source>
        <dbReference type="ARBA" id="ARBA00022448"/>
    </source>
</evidence>
<reference evidence="10" key="1">
    <citation type="submission" date="2016-10" db="EMBL/GenBank/DDBJ databases">
        <authorList>
            <person name="Jeantristanb JTB J.-T."/>
            <person name="Ricardo R."/>
        </authorList>
    </citation>
    <scope>NUCLEOTIDE SEQUENCE [LARGE SCALE GENOMIC DNA]</scope>
</reference>
<dbReference type="InterPro" id="IPR007305">
    <property type="entry name" value="Vesicle_transpt_Got1/SFT2"/>
</dbReference>
<feature type="transmembrane region" description="Helical" evidence="8">
    <location>
        <begin position="184"/>
        <end position="205"/>
    </location>
</feature>
<name>A0A2X0KTP9_9BASI</name>
<evidence type="ECO:0000256" key="3">
    <source>
        <dbReference type="ARBA" id="ARBA00022692"/>
    </source>
</evidence>
<keyword evidence="3 8" id="KW-0812">Transmembrane</keyword>
<dbReference type="Pfam" id="PF04178">
    <property type="entry name" value="Got1"/>
    <property type="match status" value="1"/>
</dbReference>
<evidence type="ECO:0000256" key="6">
    <source>
        <dbReference type="ARBA" id="ARBA00023136"/>
    </source>
</evidence>
<evidence type="ECO:0000256" key="7">
    <source>
        <dbReference type="ARBA" id="ARBA00025800"/>
    </source>
</evidence>
<dbReference type="PANTHER" id="PTHR23137">
    <property type="entry name" value="VESICLE TRANSPORT PROTEIN-RELATED"/>
    <property type="match status" value="1"/>
</dbReference>
<dbReference type="Proteomes" id="UP000249723">
    <property type="component" value="Unassembled WGS sequence"/>
</dbReference>
<keyword evidence="4 8" id="KW-0653">Protein transport</keyword>
<keyword evidence="2 8" id="KW-0813">Transport</keyword>
<comment type="function">
    <text evidence="8">Nonessential protein required for the fusion of transport vesicles derived from the endocytic pathway with the Golgi complex.</text>
</comment>
<comment type="subcellular location">
    <subcellularLocation>
        <location evidence="8">Golgi apparatus membrane</location>
        <topology evidence="8">Multi-pass membrane protein</topology>
    </subcellularLocation>
    <subcellularLocation>
        <location evidence="1">Membrane</location>
        <topology evidence="1">Multi-pass membrane protein</topology>
    </subcellularLocation>
</comment>
<sequence>MSLRLFLVHKTACIWSYPFQQAADDSILAFTLHTSLHSSVVFRHLGSTLKVDLTFGSKEVHGILNIMHASRRACTTDLKFESTSRPDRACGSLPGKMALASVQGAWNTVSRMRSFSLFRISFLLSGSEAGQATSQLVQTDDSAFKFLDLTRTQRLYGFGFCLVAGCALAVVGAILFALGQVTLFATFYVLGVIISLVGTGFLVGFKMMMDPVRIWAAGLFLLFIALTLVFAFAIRIPILVIVFAIWYTLSYIPYARALAKKLNPF</sequence>
<dbReference type="GO" id="GO:0016192">
    <property type="term" value="P:vesicle-mediated transport"/>
    <property type="evidence" value="ECO:0007669"/>
    <property type="project" value="InterPro"/>
</dbReference>
<dbReference type="AlphaFoldDB" id="A0A2X0KTP9"/>
<comment type="similarity">
    <text evidence="7 8">Belongs to the SFT2 family.</text>
</comment>
<feature type="transmembrane region" description="Helical" evidence="8">
    <location>
        <begin position="238"/>
        <end position="259"/>
    </location>
</feature>
<dbReference type="STRING" id="289078.A0A2X0KTP9"/>
<evidence type="ECO:0000256" key="5">
    <source>
        <dbReference type="ARBA" id="ARBA00022989"/>
    </source>
</evidence>
<protein>
    <recommendedName>
        <fullName evidence="8">Protein transport protein SFT2</fullName>
    </recommendedName>
</protein>
<feature type="transmembrane region" description="Helical" evidence="8">
    <location>
        <begin position="212"/>
        <end position="232"/>
    </location>
</feature>
<dbReference type="EMBL" id="FMWP01000088">
    <property type="protein sequence ID" value="SCZ96357.1"/>
    <property type="molecule type" value="Genomic_DNA"/>
</dbReference>
<feature type="transmembrane region" description="Helical" evidence="8">
    <location>
        <begin position="155"/>
        <end position="178"/>
    </location>
</feature>
<dbReference type="GO" id="GO:0015031">
    <property type="term" value="P:protein transport"/>
    <property type="evidence" value="ECO:0007669"/>
    <property type="project" value="UniProtKB-KW"/>
</dbReference>
<keyword evidence="8" id="KW-0333">Golgi apparatus</keyword>
<dbReference type="PANTHER" id="PTHR23137:SF6">
    <property type="entry name" value="VESICLE TRANSPORT PROTEIN"/>
    <property type="match status" value="1"/>
</dbReference>
<evidence type="ECO:0000256" key="4">
    <source>
        <dbReference type="ARBA" id="ARBA00022927"/>
    </source>
</evidence>
<keyword evidence="5 8" id="KW-1133">Transmembrane helix</keyword>
<accession>A0A2X0KTP9</accession>
<keyword evidence="6 8" id="KW-0472">Membrane</keyword>